<sequence length="122" mass="13517">MGWDASAAVSYARRRASSVSQGRCAEFTRKAINEGGIDIGHTHFARDYGRLLEKSGFRPIGPGENPRAGDVVIIQPYPGGNPSGHMAIFDGTTWYSDFIQRDIWAGPGYRKTHPAYVIYRKN</sequence>
<evidence type="ECO:0008006" key="3">
    <source>
        <dbReference type="Google" id="ProtNLM"/>
    </source>
</evidence>
<name>A0ABU4QQ27_9ENTR</name>
<proteinExistence type="predicted"/>
<dbReference type="Gene3D" id="3.90.1720.10">
    <property type="entry name" value="endopeptidase domain like (from Nostoc punctiforme)"/>
    <property type="match status" value="1"/>
</dbReference>
<accession>A0ABU4QQ27</accession>
<evidence type="ECO:0000313" key="2">
    <source>
        <dbReference type="Proteomes" id="UP001275664"/>
    </source>
</evidence>
<keyword evidence="2" id="KW-1185">Reference proteome</keyword>
<reference evidence="1 2" key="1">
    <citation type="submission" date="2023-11" db="EMBL/GenBank/DDBJ databases">
        <title>Scandinavium wanjuensis sp. nov., isolated from lettuce South Korea.</title>
        <authorList>
            <person name="Park J."/>
            <person name="Park S."/>
            <person name="Oh K.K."/>
            <person name="Cho G.S."/>
            <person name="Franz C.M.A.P."/>
        </authorList>
    </citation>
    <scope>NUCLEOTIDE SEQUENCE [LARGE SCALE GENOMIC DNA]</scope>
    <source>
        <strain evidence="1 2">V105_6</strain>
    </source>
</reference>
<gene>
    <name evidence="1" type="ORF">SIK69_14185</name>
</gene>
<evidence type="ECO:0000313" key="1">
    <source>
        <dbReference type="EMBL" id="MDX6041338.1"/>
    </source>
</evidence>
<organism evidence="1 2">
    <name type="scientific">Scandinavium lactucae</name>
    <dbReference type="NCBI Taxonomy" id="3095028"/>
    <lineage>
        <taxon>Bacteria</taxon>
        <taxon>Pseudomonadati</taxon>
        <taxon>Pseudomonadota</taxon>
        <taxon>Gammaproteobacteria</taxon>
        <taxon>Enterobacterales</taxon>
        <taxon>Enterobacteriaceae</taxon>
        <taxon>Scandinavium</taxon>
    </lineage>
</organism>
<dbReference type="Proteomes" id="UP001275664">
    <property type="component" value="Unassembled WGS sequence"/>
</dbReference>
<protein>
    <recommendedName>
        <fullName evidence="3">NlpC/P60 domain-containing protein</fullName>
    </recommendedName>
</protein>
<dbReference type="RefSeq" id="WP_319786400.1">
    <property type="nucleotide sequence ID" value="NZ_JAWXRD010000032.1"/>
</dbReference>
<comment type="caution">
    <text evidence="1">The sequence shown here is derived from an EMBL/GenBank/DDBJ whole genome shotgun (WGS) entry which is preliminary data.</text>
</comment>
<dbReference type="EMBL" id="JAWXRD010000032">
    <property type="protein sequence ID" value="MDX6041338.1"/>
    <property type="molecule type" value="Genomic_DNA"/>
</dbReference>